<organism evidence="15 16">
    <name type="scientific">Clytia hemisphaerica</name>
    <dbReference type="NCBI Taxonomy" id="252671"/>
    <lineage>
        <taxon>Eukaryota</taxon>
        <taxon>Metazoa</taxon>
        <taxon>Cnidaria</taxon>
        <taxon>Hydrozoa</taxon>
        <taxon>Hydroidolina</taxon>
        <taxon>Leptothecata</taxon>
        <taxon>Obeliida</taxon>
        <taxon>Clytiidae</taxon>
        <taxon>Clytia</taxon>
    </lineage>
</organism>
<keyword evidence="10" id="KW-0325">Glycoprotein</keyword>
<name>A0A7M5XK04_9CNID</name>
<dbReference type="EnsemblMetazoa" id="CLYHEMT023474.2">
    <property type="protein sequence ID" value="CLYHEMP023474.2"/>
    <property type="gene ID" value="CLYHEMG023474"/>
</dbReference>
<dbReference type="Gene3D" id="1.10.287.70">
    <property type="match status" value="1"/>
</dbReference>
<dbReference type="SUPFAM" id="SSF53850">
    <property type="entry name" value="Periplasmic binding protein-like II"/>
    <property type="match status" value="1"/>
</dbReference>
<evidence type="ECO:0000256" key="8">
    <source>
        <dbReference type="ARBA" id="ARBA00023136"/>
    </source>
</evidence>
<keyword evidence="5 13" id="KW-1133">Transmembrane helix</keyword>
<keyword evidence="16" id="KW-1185">Reference proteome</keyword>
<evidence type="ECO:0000256" key="12">
    <source>
        <dbReference type="ARBA" id="ARBA00023303"/>
    </source>
</evidence>
<keyword evidence="2" id="KW-0813">Transport</keyword>
<dbReference type="Pfam" id="PF10613">
    <property type="entry name" value="Lig_chan-Glu_bd"/>
    <property type="match status" value="1"/>
</dbReference>
<evidence type="ECO:0000256" key="13">
    <source>
        <dbReference type="SAM" id="Phobius"/>
    </source>
</evidence>
<evidence type="ECO:0000256" key="9">
    <source>
        <dbReference type="ARBA" id="ARBA00023170"/>
    </source>
</evidence>
<evidence type="ECO:0000256" key="1">
    <source>
        <dbReference type="ARBA" id="ARBA00004651"/>
    </source>
</evidence>
<evidence type="ECO:0000256" key="11">
    <source>
        <dbReference type="ARBA" id="ARBA00023286"/>
    </source>
</evidence>
<keyword evidence="8 13" id="KW-0472">Membrane</keyword>
<accession>A0A7M5XK04</accession>
<evidence type="ECO:0000256" key="6">
    <source>
        <dbReference type="ARBA" id="ARBA00023054"/>
    </source>
</evidence>
<dbReference type="GO" id="GO:0015276">
    <property type="term" value="F:ligand-gated monoatomic ion channel activity"/>
    <property type="evidence" value="ECO:0007669"/>
    <property type="project" value="InterPro"/>
</dbReference>
<dbReference type="OrthoDB" id="5958792at2759"/>
<dbReference type="Proteomes" id="UP000594262">
    <property type="component" value="Unplaced"/>
</dbReference>
<dbReference type="GO" id="GO:0005886">
    <property type="term" value="C:plasma membrane"/>
    <property type="evidence" value="ECO:0007669"/>
    <property type="project" value="UniProtKB-SubCell"/>
</dbReference>
<dbReference type="InterPro" id="IPR019594">
    <property type="entry name" value="Glu/Gly-bd"/>
</dbReference>
<proteinExistence type="predicted"/>
<dbReference type="GO" id="GO:0043226">
    <property type="term" value="C:organelle"/>
    <property type="evidence" value="ECO:0007669"/>
    <property type="project" value="UniProtKB-ARBA"/>
</dbReference>
<keyword evidence="12" id="KW-0407">Ion channel</keyword>
<dbReference type="FunFam" id="3.40.190.10:FF:000078">
    <property type="entry name" value="glutamate receptor ionotropic, NMDA 3B"/>
    <property type="match status" value="1"/>
</dbReference>
<dbReference type="PANTHER" id="PTHR42643">
    <property type="entry name" value="IONOTROPIC RECEPTOR 20A-RELATED"/>
    <property type="match status" value="1"/>
</dbReference>
<dbReference type="Gene3D" id="3.40.190.10">
    <property type="entry name" value="Periplasmic binding protein-like II"/>
    <property type="match status" value="1"/>
</dbReference>
<evidence type="ECO:0000256" key="3">
    <source>
        <dbReference type="ARBA" id="ARBA00022475"/>
    </source>
</evidence>
<comment type="subcellular location">
    <subcellularLocation>
        <location evidence="1">Cell membrane</location>
        <topology evidence="1">Multi-pass membrane protein</topology>
    </subcellularLocation>
</comment>
<keyword evidence="6" id="KW-0175">Coiled coil</keyword>
<protein>
    <recommendedName>
        <fullName evidence="14">Ionotropic glutamate receptor L-glutamate and glycine-binding domain-containing protein</fullName>
    </recommendedName>
</protein>
<dbReference type="InterPro" id="IPR052192">
    <property type="entry name" value="Insect_Ionotropic_Sensory_Rcpt"/>
</dbReference>
<keyword evidence="11" id="KW-1071">Ligand-gated ion channel</keyword>
<keyword evidence="7" id="KW-0406">Ion transport</keyword>
<evidence type="ECO:0000313" key="15">
    <source>
        <dbReference type="EnsemblMetazoa" id="CLYHEMP023474.2"/>
    </source>
</evidence>
<evidence type="ECO:0000256" key="5">
    <source>
        <dbReference type="ARBA" id="ARBA00022989"/>
    </source>
</evidence>
<dbReference type="SMART" id="SM00918">
    <property type="entry name" value="Lig_chan-Glu_bd"/>
    <property type="match status" value="1"/>
</dbReference>
<dbReference type="AlphaFoldDB" id="A0A7M5XK04"/>
<feature type="transmembrane region" description="Helical" evidence="13">
    <location>
        <begin position="285"/>
        <end position="310"/>
    </location>
</feature>
<evidence type="ECO:0000313" key="16">
    <source>
        <dbReference type="Proteomes" id="UP000594262"/>
    </source>
</evidence>
<dbReference type="PANTHER" id="PTHR42643:SF30">
    <property type="entry name" value="IONOTROPIC RECEPTOR 40A-RELATED"/>
    <property type="match status" value="1"/>
</dbReference>
<reference evidence="15" key="1">
    <citation type="submission" date="2021-01" db="UniProtKB">
        <authorList>
            <consortium name="EnsemblMetazoa"/>
        </authorList>
    </citation>
    <scope>IDENTIFICATION</scope>
</reference>
<keyword evidence="9" id="KW-0675">Receptor</keyword>
<evidence type="ECO:0000259" key="14">
    <source>
        <dbReference type="SMART" id="SM00918"/>
    </source>
</evidence>
<evidence type="ECO:0000256" key="10">
    <source>
        <dbReference type="ARBA" id="ARBA00023180"/>
    </source>
</evidence>
<sequence>MRTLKEMGVEAVCRVYDPFNIHGMSLTMLLKHADGWDYTRFLLLLSPFDRDLFKDFLNNTGSREPYRIFTPDVAALNRNSFYLENNMIQDIGNAPNDSEANLSFLSAEWRNNENISFRYEAFPQKWKRKIIRVTSSIFPPYNNVLKEKPTKFGQCINAGHLCRVPIKRGNITEGWRECCCGGIAVSLFDLITKQLNIKYDLYLVEDNKFGGKNVTGGWNGMIGELINNKADIAINGFNPTRERLKEVSFTSAYQHDYLSFVKRKLSFEEIDFVNWEFVRTMESDLALWILFSTVFSATFIVFSENIGYLLRSKKYFSTREVMTYIFGLAFQRDMGGRNPLRWGGRVVALSYAASMTVIMTTYTAHLTAKNIQIVPKNTFLGLKDQRELKSMESLNFSS</sequence>
<evidence type="ECO:0000256" key="7">
    <source>
        <dbReference type="ARBA" id="ARBA00023065"/>
    </source>
</evidence>
<evidence type="ECO:0000256" key="2">
    <source>
        <dbReference type="ARBA" id="ARBA00022448"/>
    </source>
</evidence>
<feature type="domain" description="Ionotropic glutamate receptor L-glutamate and glycine-binding" evidence="14">
    <location>
        <begin position="165"/>
        <end position="227"/>
    </location>
</feature>
<keyword evidence="4 13" id="KW-0812">Transmembrane</keyword>
<keyword evidence="3" id="KW-1003">Cell membrane</keyword>
<evidence type="ECO:0000256" key="4">
    <source>
        <dbReference type="ARBA" id="ARBA00022692"/>
    </source>
</evidence>